<feature type="region of interest" description="Disordered" evidence="6">
    <location>
        <begin position="279"/>
        <end position="318"/>
    </location>
</feature>
<keyword evidence="2 7" id="KW-0812">Transmembrane</keyword>
<dbReference type="PANTHER" id="PTHR33048:SF146">
    <property type="entry name" value="INTEGRAL MEMBRANE PROTEIN"/>
    <property type="match status" value="1"/>
</dbReference>
<keyword evidence="4 7" id="KW-0472">Membrane</keyword>
<dbReference type="EMBL" id="KV748481">
    <property type="protein sequence ID" value="OCL15155.1"/>
    <property type="molecule type" value="Genomic_DNA"/>
</dbReference>
<feature type="transmembrane region" description="Helical" evidence="7">
    <location>
        <begin position="169"/>
        <end position="191"/>
    </location>
</feature>
<feature type="domain" description="Rhodopsin" evidence="8">
    <location>
        <begin position="25"/>
        <end position="265"/>
    </location>
</feature>
<comment type="similarity">
    <text evidence="5">Belongs to the SAT4 family.</text>
</comment>
<dbReference type="InterPro" id="IPR052337">
    <property type="entry name" value="SAT4-like"/>
</dbReference>
<evidence type="ECO:0000256" key="4">
    <source>
        <dbReference type="ARBA" id="ARBA00023136"/>
    </source>
</evidence>
<evidence type="ECO:0000256" key="5">
    <source>
        <dbReference type="ARBA" id="ARBA00038359"/>
    </source>
</evidence>
<dbReference type="GO" id="GO:0016020">
    <property type="term" value="C:membrane"/>
    <property type="evidence" value="ECO:0007669"/>
    <property type="project" value="UniProtKB-SubCell"/>
</dbReference>
<evidence type="ECO:0000259" key="8">
    <source>
        <dbReference type="Pfam" id="PF20684"/>
    </source>
</evidence>
<feature type="transmembrane region" description="Helical" evidence="7">
    <location>
        <begin position="12"/>
        <end position="29"/>
    </location>
</feature>
<accession>A0A8E2JZB0</accession>
<evidence type="ECO:0000313" key="10">
    <source>
        <dbReference type="Proteomes" id="UP000250140"/>
    </source>
</evidence>
<dbReference type="Pfam" id="PF20684">
    <property type="entry name" value="Fung_rhodopsin"/>
    <property type="match status" value="1"/>
</dbReference>
<evidence type="ECO:0000256" key="3">
    <source>
        <dbReference type="ARBA" id="ARBA00022989"/>
    </source>
</evidence>
<feature type="transmembrane region" description="Helical" evidence="7">
    <location>
        <begin position="90"/>
        <end position="107"/>
    </location>
</feature>
<feature type="region of interest" description="Disordered" evidence="6">
    <location>
        <begin position="364"/>
        <end position="390"/>
    </location>
</feature>
<dbReference type="PANTHER" id="PTHR33048">
    <property type="entry name" value="PTH11-LIKE INTEGRAL MEMBRANE PROTEIN (AFU_ORTHOLOGUE AFUA_5G11245)"/>
    <property type="match status" value="1"/>
</dbReference>
<dbReference type="Proteomes" id="UP000250140">
    <property type="component" value="Unassembled WGS sequence"/>
</dbReference>
<comment type="subcellular location">
    <subcellularLocation>
        <location evidence="1">Membrane</location>
        <topology evidence="1">Multi-pass membrane protein</topology>
    </subcellularLocation>
</comment>
<proteinExistence type="inferred from homology"/>
<evidence type="ECO:0000256" key="7">
    <source>
        <dbReference type="SAM" id="Phobius"/>
    </source>
</evidence>
<reference evidence="9 10" key="1">
    <citation type="journal article" date="2016" name="Nat. Commun.">
        <title>Ectomycorrhizal ecology is imprinted in the genome of the dominant symbiotic fungus Cenococcum geophilum.</title>
        <authorList>
            <consortium name="DOE Joint Genome Institute"/>
            <person name="Peter M."/>
            <person name="Kohler A."/>
            <person name="Ohm R.A."/>
            <person name="Kuo A."/>
            <person name="Krutzmann J."/>
            <person name="Morin E."/>
            <person name="Arend M."/>
            <person name="Barry K.W."/>
            <person name="Binder M."/>
            <person name="Choi C."/>
            <person name="Clum A."/>
            <person name="Copeland A."/>
            <person name="Grisel N."/>
            <person name="Haridas S."/>
            <person name="Kipfer T."/>
            <person name="LaButti K."/>
            <person name="Lindquist E."/>
            <person name="Lipzen A."/>
            <person name="Maire R."/>
            <person name="Meier B."/>
            <person name="Mihaltcheva S."/>
            <person name="Molinier V."/>
            <person name="Murat C."/>
            <person name="Poggeler S."/>
            <person name="Quandt C.A."/>
            <person name="Sperisen C."/>
            <person name="Tritt A."/>
            <person name="Tisserant E."/>
            <person name="Crous P.W."/>
            <person name="Henrissat B."/>
            <person name="Nehls U."/>
            <person name="Egli S."/>
            <person name="Spatafora J.W."/>
            <person name="Grigoriev I.V."/>
            <person name="Martin F.M."/>
        </authorList>
    </citation>
    <scope>NUCLEOTIDE SEQUENCE [LARGE SCALE GENOMIC DNA]</scope>
    <source>
        <strain evidence="9 10">CBS 207.34</strain>
    </source>
</reference>
<evidence type="ECO:0000256" key="1">
    <source>
        <dbReference type="ARBA" id="ARBA00004141"/>
    </source>
</evidence>
<dbReference type="OrthoDB" id="5413793at2759"/>
<keyword evidence="3 7" id="KW-1133">Transmembrane helix</keyword>
<protein>
    <recommendedName>
        <fullName evidence="8">Rhodopsin domain-containing protein</fullName>
    </recommendedName>
</protein>
<keyword evidence="10" id="KW-1185">Reference proteome</keyword>
<gene>
    <name evidence="9" type="ORF">AOQ84DRAFT_279533</name>
</gene>
<evidence type="ECO:0000256" key="2">
    <source>
        <dbReference type="ARBA" id="ARBA00022692"/>
    </source>
</evidence>
<sequence length="390" mass="43407">MEDRTVITRNLNIALLSISLVILTVRLYVRLWMIRSPGLDDVFAVLAWCTLVALSALEISETTHGAGRQMITVEPQDLARFFSILPTMQLLYFTSAGLVRLSIVAFLPRLNKEASFKKLVWALETATSVVTIVCFCILLFECKPVRDLWNKSAPGAKCLSSAHEAILMYTHASFGILFDCMLLGLPIWVLYSKMMFNATTVKVMLVFTVGIFSAITGIIRLSTIIRINMSVNTTFNITFASVWTDLEGHTGLWVACFPALQPLLRLISYKLGLRSKLRSTSPHGPSNTNGYGKDSYNRYPYGKGTKLGGKSTNREPVGDNWSEERIIGTETMVELKDLRDNGSTDSPASLTKSVMGIVKTTEVTQQTEGRGDRWTENDQQLQNRGAWLAV</sequence>
<dbReference type="AlphaFoldDB" id="A0A8E2JZB0"/>
<feature type="transmembrane region" description="Helical" evidence="7">
    <location>
        <begin position="119"/>
        <end position="140"/>
    </location>
</feature>
<evidence type="ECO:0000256" key="6">
    <source>
        <dbReference type="SAM" id="MobiDB-lite"/>
    </source>
</evidence>
<organism evidence="9 10">
    <name type="scientific">Glonium stellatum</name>
    <dbReference type="NCBI Taxonomy" id="574774"/>
    <lineage>
        <taxon>Eukaryota</taxon>
        <taxon>Fungi</taxon>
        <taxon>Dikarya</taxon>
        <taxon>Ascomycota</taxon>
        <taxon>Pezizomycotina</taxon>
        <taxon>Dothideomycetes</taxon>
        <taxon>Pleosporomycetidae</taxon>
        <taxon>Gloniales</taxon>
        <taxon>Gloniaceae</taxon>
        <taxon>Glonium</taxon>
    </lineage>
</organism>
<evidence type="ECO:0000313" key="9">
    <source>
        <dbReference type="EMBL" id="OCL15155.1"/>
    </source>
</evidence>
<feature type="compositionally biased region" description="Polar residues" evidence="6">
    <location>
        <begin position="279"/>
        <end position="290"/>
    </location>
</feature>
<dbReference type="InterPro" id="IPR049326">
    <property type="entry name" value="Rhodopsin_dom_fungi"/>
</dbReference>
<name>A0A8E2JZB0_9PEZI</name>
<feature type="transmembrane region" description="Helical" evidence="7">
    <location>
        <begin position="203"/>
        <end position="225"/>
    </location>
</feature>